<proteinExistence type="predicted"/>
<evidence type="ECO:0000313" key="3">
    <source>
        <dbReference type="EMBL" id="WCR11554.1"/>
    </source>
</evidence>
<protein>
    <submittedName>
        <fullName evidence="3">Phasin family protein</fullName>
    </submittedName>
</protein>
<evidence type="ECO:0000256" key="1">
    <source>
        <dbReference type="SAM" id="MobiDB-lite"/>
    </source>
</evidence>
<dbReference type="EMBL" id="CP067134">
    <property type="protein sequence ID" value="WCR11554.1"/>
    <property type="molecule type" value="Genomic_DNA"/>
</dbReference>
<accession>A0ABY7SXI3</accession>
<evidence type="ECO:0000313" key="4">
    <source>
        <dbReference type="Proteomes" id="UP001218412"/>
    </source>
</evidence>
<reference evidence="3 4" key="1">
    <citation type="submission" date="2021-01" db="EMBL/GenBank/DDBJ databases">
        <title>Biogeographic distribution of Paracoccus.</title>
        <authorList>
            <person name="Hollensteiner J."/>
            <person name="Leineberger J."/>
            <person name="Brinkhoff T."/>
            <person name="Daniel R."/>
        </authorList>
    </citation>
    <scope>NUCLEOTIDE SEQUENCE [LARGE SCALE GENOMIC DNA]</scope>
    <source>
        <strain evidence="3 4">LMG25392</strain>
    </source>
</reference>
<dbReference type="InterPro" id="IPR018968">
    <property type="entry name" value="Phasin"/>
</dbReference>
<feature type="compositionally biased region" description="Basic and acidic residues" evidence="1">
    <location>
        <begin position="127"/>
        <end position="150"/>
    </location>
</feature>
<organism evidence="3 4">
    <name type="scientific">Paracoccus stylophorae</name>
    <dbReference type="NCBI Taxonomy" id="659350"/>
    <lineage>
        <taxon>Bacteria</taxon>
        <taxon>Pseudomonadati</taxon>
        <taxon>Pseudomonadota</taxon>
        <taxon>Alphaproteobacteria</taxon>
        <taxon>Rhodobacterales</taxon>
        <taxon>Paracoccaceae</taxon>
        <taxon>Paracoccus</taxon>
    </lineage>
</organism>
<name>A0ABY7SXI3_9RHOB</name>
<feature type="region of interest" description="Disordered" evidence="1">
    <location>
        <begin position="127"/>
        <end position="160"/>
    </location>
</feature>
<feature type="domain" description="Phasin" evidence="2">
    <location>
        <begin position="30"/>
        <end position="120"/>
    </location>
</feature>
<dbReference type="Pfam" id="PF09361">
    <property type="entry name" value="Phasin_2"/>
    <property type="match status" value="1"/>
</dbReference>
<dbReference type="Proteomes" id="UP001218412">
    <property type="component" value="Chromosome"/>
</dbReference>
<dbReference type="RefSeq" id="WP_272859660.1">
    <property type="nucleotide sequence ID" value="NZ_CP067134.1"/>
</dbReference>
<keyword evidence="4" id="KW-1185">Reference proteome</keyword>
<sequence>MATQKTKSATDTMQSAAHQMQSMFNAQGYQNVLRTWAGMNERMTSIFVDAGTRSIDIMSEKTKEALSNLRDVTQVRDEAAEYTQAYSDFAQKQMNLVKSLAQEVGEVTQQAGNETKDLATSAGQELNEKISENVKDATDKATARVEEAADKAGSTARKAS</sequence>
<evidence type="ECO:0000259" key="2">
    <source>
        <dbReference type="Pfam" id="PF09361"/>
    </source>
</evidence>
<gene>
    <name evidence="3" type="ORF">JHW45_03950</name>
</gene>